<sequence>MPIAKSKAYHREQMVHRLLPVIRVTGFHDMTLQKIVTRAHVSKVTFYKYFESFDDLVAQIVSDLVDYLQEEEFPTQVTQENYLSAFQHISLKTFELSAFISLRFQTDLAADYPELANQLERAILTREQALTAFYEQGRTLGIVADVDIAMVVYRDRQMVPALVDRHIGDTADQVAEMMRDYMVLTARELLATKYLEQFPLTDFETQVAALSEKIQDSYQAL</sequence>
<dbReference type="PROSITE" id="PS50977">
    <property type="entry name" value="HTH_TETR_2"/>
    <property type="match status" value="1"/>
</dbReference>
<organism evidence="4 5">
    <name type="scientific">Secundilactobacillus paracollinoides</name>
    <dbReference type="NCBI Taxonomy" id="240427"/>
    <lineage>
        <taxon>Bacteria</taxon>
        <taxon>Bacillati</taxon>
        <taxon>Bacillota</taxon>
        <taxon>Bacilli</taxon>
        <taxon>Lactobacillales</taxon>
        <taxon>Lactobacillaceae</taxon>
        <taxon>Secundilactobacillus</taxon>
    </lineage>
</organism>
<dbReference type="GO" id="GO:0003677">
    <property type="term" value="F:DNA binding"/>
    <property type="evidence" value="ECO:0007669"/>
    <property type="project" value="UniProtKB-UniRule"/>
</dbReference>
<evidence type="ECO:0000256" key="1">
    <source>
        <dbReference type="ARBA" id="ARBA00023125"/>
    </source>
</evidence>
<dbReference type="InterPro" id="IPR009057">
    <property type="entry name" value="Homeodomain-like_sf"/>
</dbReference>
<dbReference type="InterPro" id="IPR001647">
    <property type="entry name" value="HTH_TetR"/>
</dbReference>
<protein>
    <recommendedName>
        <fullName evidence="3">HTH tetR-type domain-containing protein</fullName>
    </recommendedName>
</protein>
<reference evidence="4 5" key="1">
    <citation type="submission" date="2016-03" db="EMBL/GenBank/DDBJ databases">
        <title>Pediococcus and Lactobacillus from brewery environment - whole genome sequencing and assembly.</title>
        <authorList>
            <person name="Behr J."/>
            <person name="Geissler A.J."/>
            <person name="Vogel R.F."/>
        </authorList>
    </citation>
    <scope>NUCLEOTIDE SEQUENCE [LARGE SCALE GENOMIC DNA]</scope>
    <source>
        <strain evidence="4 5">TMW 1.1995</strain>
    </source>
</reference>
<dbReference type="EMBL" id="CP014924">
    <property type="protein sequence ID" value="ANZ66406.1"/>
    <property type="molecule type" value="Genomic_DNA"/>
</dbReference>
<evidence type="ECO:0000313" key="5">
    <source>
        <dbReference type="Proteomes" id="UP000093267"/>
    </source>
</evidence>
<evidence type="ECO:0000256" key="2">
    <source>
        <dbReference type="PROSITE-ProRule" id="PRU00335"/>
    </source>
</evidence>
<keyword evidence="1 2" id="KW-0238">DNA-binding</keyword>
<accession>A0A1B2IWF7</accession>
<dbReference type="SUPFAM" id="SSF46689">
    <property type="entry name" value="Homeodomain-like"/>
    <property type="match status" value="1"/>
</dbReference>
<name>A0A1B2IWF7_9LACO</name>
<dbReference type="AlphaFoldDB" id="A0A1B2IWF7"/>
<dbReference type="Gene3D" id="1.10.357.10">
    <property type="entry name" value="Tetracycline Repressor, domain 2"/>
    <property type="match status" value="1"/>
</dbReference>
<proteinExistence type="predicted"/>
<evidence type="ECO:0000313" key="4">
    <source>
        <dbReference type="EMBL" id="ANZ66406.1"/>
    </source>
</evidence>
<gene>
    <name evidence="4" type="ORF">AYR63_04155</name>
</gene>
<evidence type="ECO:0000259" key="3">
    <source>
        <dbReference type="PROSITE" id="PS50977"/>
    </source>
</evidence>
<feature type="DNA-binding region" description="H-T-H motif" evidence="2">
    <location>
        <begin position="31"/>
        <end position="50"/>
    </location>
</feature>
<dbReference type="KEGG" id="lpd:AYR62_12935"/>
<dbReference type="Pfam" id="PF00440">
    <property type="entry name" value="TetR_N"/>
    <property type="match status" value="1"/>
</dbReference>
<feature type="domain" description="HTH tetR-type" evidence="3">
    <location>
        <begin position="8"/>
        <end position="68"/>
    </location>
</feature>
<dbReference type="Proteomes" id="UP000093267">
    <property type="component" value="Chromosome"/>
</dbReference>
<dbReference type="OrthoDB" id="9810250at2"/>
<dbReference type="RefSeq" id="WP_054708318.1">
    <property type="nucleotide sequence ID" value="NZ_CP014912.1"/>
</dbReference>
<keyword evidence="5" id="KW-1185">Reference proteome</keyword>